<dbReference type="PANTHER" id="PTHR37260:SF2">
    <property type="entry name" value="PROTEIN ECERIFERUM 16"/>
    <property type="match status" value="1"/>
</dbReference>
<feature type="region of interest" description="Disordered" evidence="1">
    <location>
        <begin position="425"/>
        <end position="454"/>
    </location>
</feature>
<name>A0A176W5D0_MARPO</name>
<dbReference type="EMBL" id="LVLJ01001744">
    <property type="protein sequence ID" value="OAE28238.1"/>
    <property type="molecule type" value="Genomic_DNA"/>
</dbReference>
<feature type="compositionally biased region" description="Basic and acidic residues" evidence="1">
    <location>
        <begin position="314"/>
        <end position="323"/>
    </location>
</feature>
<protein>
    <submittedName>
        <fullName evidence="2">Uncharacterized protein</fullName>
    </submittedName>
</protein>
<feature type="compositionally biased region" description="Low complexity" evidence="1">
    <location>
        <begin position="31"/>
        <end position="42"/>
    </location>
</feature>
<feature type="region of interest" description="Disordered" evidence="1">
    <location>
        <begin position="1"/>
        <end position="79"/>
    </location>
</feature>
<evidence type="ECO:0000256" key="1">
    <source>
        <dbReference type="SAM" id="MobiDB-lite"/>
    </source>
</evidence>
<feature type="compositionally biased region" description="Basic residues" evidence="1">
    <location>
        <begin position="10"/>
        <end position="30"/>
    </location>
</feature>
<comment type="caution">
    <text evidence="2">The sequence shown here is derived from an EMBL/GenBank/DDBJ whole genome shotgun (WGS) entry which is preliminary data.</text>
</comment>
<reference evidence="2" key="1">
    <citation type="submission" date="2016-03" db="EMBL/GenBank/DDBJ databases">
        <title>Mechanisms controlling the formation of the plant cell surface in tip-growing cells are functionally conserved among land plants.</title>
        <authorList>
            <person name="Honkanen S."/>
            <person name="Jones V.A."/>
            <person name="Morieri G."/>
            <person name="Champion C."/>
            <person name="Hetherington A.J."/>
            <person name="Kelly S."/>
            <person name="Saint-Marcoux D."/>
            <person name="Proust H."/>
            <person name="Prescott H."/>
            <person name="Dolan L."/>
        </authorList>
    </citation>
    <scope>NUCLEOTIDE SEQUENCE [LARGE SCALE GENOMIC DNA]</scope>
    <source>
        <tissue evidence="2">Whole gametophyte</tissue>
    </source>
</reference>
<feature type="compositionally biased region" description="Polar residues" evidence="1">
    <location>
        <begin position="255"/>
        <end position="271"/>
    </location>
</feature>
<dbReference type="AlphaFoldDB" id="A0A176W5D0"/>
<dbReference type="InterPro" id="IPR053342">
    <property type="entry name" value="Exosome_cofactor/PTGS_suppr"/>
</dbReference>
<feature type="compositionally biased region" description="Basic and acidic residues" evidence="1">
    <location>
        <begin position="426"/>
        <end position="436"/>
    </location>
</feature>
<proteinExistence type="predicted"/>
<dbReference type="PANTHER" id="PTHR37260">
    <property type="entry name" value="PHOSPHORELAY PROTEIN"/>
    <property type="match status" value="1"/>
</dbReference>
<accession>A0A176W5D0</accession>
<feature type="compositionally biased region" description="Acidic residues" evidence="1">
    <location>
        <begin position="443"/>
        <end position="454"/>
    </location>
</feature>
<dbReference type="Proteomes" id="UP000077202">
    <property type="component" value="Unassembled WGS sequence"/>
</dbReference>
<feature type="region of interest" description="Disordered" evidence="1">
    <location>
        <begin position="251"/>
        <end position="323"/>
    </location>
</feature>
<evidence type="ECO:0000313" key="3">
    <source>
        <dbReference type="Proteomes" id="UP000077202"/>
    </source>
</evidence>
<organism evidence="2 3">
    <name type="scientific">Marchantia polymorpha subsp. ruderalis</name>
    <dbReference type="NCBI Taxonomy" id="1480154"/>
    <lineage>
        <taxon>Eukaryota</taxon>
        <taxon>Viridiplantae</taxon>
        <taxon>Streptophyta</taxon>
        <taxon>Embryophyta</taxon>
        <taxon>Marchantiophyta</taxon>
        <taxon>Marchantiopsida</taxon>
        <taxon>Marchantiidae</taxon>
        <taxon>Marchantiales</taxon>
        <taxon>Marchantiaceae</taxon>
        <taxon>Marchantia</taxon>
    </lineage>
</organism>
<feature type="compositionally biased region" description="Polar residues" evidence="1">
    <location>
        <begin position="278"/>
        <end position="304"/>
    </location>
</feature>
<gene>
    <name evidence="2" type="ORF">AXG93_4492s1290</name>
</gene>
<sequence length="454" mass="48576">MEGGDMKALARAKRASSKRGRARHPTRKNAHSAADPGAVAAARDQNTAAEDALPSNWERYSDGGGSGDEGAAAPVDGQVVPKSKGADYLELLSSDAPQLYEDLPELGGLSAMMLAPGLGFFDGDSWLEPPSASEQQTAHVAAALLTVDLKILGRSIAQLHISERLMLEPELFPEQVKSFRTEIGLLDFHLDAVLQCALYEADTHVLSFLKVISDIGLHVREKVKQEDHPAKFFKAGTDDRLQEENCADTAKTDTGAASMNGNDQDNTSPLRNNGGMDSWNQSGFASDASRISPQSTLTESTDTLSVLKGGAPLPRKDAVEQRSELNDRIKAEASAQPPGFSKFVPAAAEADLDDLLDMLDNQASQPPSNMNDLRNGTEIASSPTLSFLSSNASPQFPQVDPHKGLNRIPTVSSGNYYVPSNVAITDRSEATPKEVKSSSSPSLDDDFDSWLDSI</sequence>
<evidence type="ECO:0000313" key="2">
    <source>
        <dbReference type="EMBL" id="OAE28238.1"/>
    </source>
</evidence>
<keyword evidence="3" id="KW-1185">Reference proteome</keyword>